<dbReference type="EMBL" id="JAVFWL010000003">
    <property type="protein sequence ID" value="KAK6744513.1"/>
    <property type="molecule type" value="Genomic_DNA"/>
</dbReference>
<accession>A0ABR1D2Z6</accession>
<name>A0ABR1D2Z6_NECAM</name>
<keyword evidence="2" id="KW-1185">Reference proteome</keyword>
<gene>
    <name evidence="1" type="primary">Necator_chrIII.g12078</name>
    <name evidence="1" type="ORF">RB195_011312</name>
</gene>
<dbReference type="Proteomes" id="UP001303046">
    <property type="component" value="Unassembled WGS sequence"/>
</dbReference>
<evidence type="ECO:0000313" key="2">
    <source>
        <dbReference type="Proteomes" id="UP001303046"/>
    </source>
</evidence>
<evidence type="ECO:0000313" key="1">
    <source>
        <dbReference type="EMBL" id="KAK6744513.1"/>
    </source>
</evidence>
<reference evidence="1 2" key="1">
    <citation type="submission" date="2023-08" db="EMBL/GenBank/DDBJ databases">
        <title>A Necator americanus chromosomal reference genome.</title>
        <authorList>
            <person name="Ilik V."/>
            <person name="Petrzelkova K.J."/>
            <person name="Pardy F."/>
            <person name="Fuh T."/>
            <person name="Niatou-Singa F.S."/>
            <person name="Gouil Q."/>
            <person name="Baker L."/>
            <person name="Ritchie M.E."/>
            <person name="Jex A.R."/>
            <person name="Gazzola D."/>
            <person name="Li H."/>
            <person name="Toshio Fujiwara R."/>
            <person name="Zhan B."/>
            <person name="Aroian R.V."/>
            <person name="Pafco B."/>
            <person name="Schwarz E.M."/>
        </authorList>
    </citation>
    <scope>NUCLEOTIDE SEQUENCE [LARGE SCALE GENOMIC DNA]</scope>
    <source>
        <strain evidence="1 2">Aroian</strain>
        <tissue evidence="1">Whole animal</tissue>
    </source>
</reference>
<protein>
    <submittedName>
        <fullName evidence="1">Uncharacterized protein</fullName>
    </submittedName>
</protein>
<proteinExistence type="predicted"/>
<organism evidence="1 2">
    <name type="scientific">Necator americanus</name>
    <name type="common">Human hookworm</name>
    <dbReference type="NCBI Taxonomy" id="51031"/>
    <lineage>
        <taxon>Eukaryota</taxon>
        <taxon>Metazoa</taxon>
        <taxon>Ecdysozoa</taxon>
        <taxon>Nematoda</taxon>
        <taxon>Chromadorea</taxon>
        <taxon>Rhabditida</taxon>
        <taxon>Rhabditina</taxon>
        <taxon>Rhabditomorpha</taxon>
        <taxon>Strongyloidea</taxon>
        <taxon>Ancylostomatidae</taxon>
        <taxon>Bunostominae</taxon>
        <taxon>Necator</taxon>
    </lineage>
</organism>
<comment type="caution">
    <text evidence="1">The sequence shown here is derived from an EMBL/GenBank/DDBJ whole genome shotgun (WGS) entry which is preliminary data.</text>
</comment>
<sequence>MDSLFLLSHDRLTTSLYPACRSGNTTYYPSESESNVCGRRCCSTPALNIFVAYAPTSSYEEDEDVEAFHMDLKKFYREDHAFYKVIIDDFNAKIGPR</sequence>